<sequence>MTIAITEIDGRLAFNVQFFSVLQFVTFGKDGKVGVNFGGYHASAGLGGLLTGNAAHGGLSASAGTPYGQQAGAGLGGSVGGSSRNNYDGLAGFLAAFARNGRTAGGLYAGASAGHGVGASAALAGNVEADGGGAGGSVAEAHATGLQKTVVQTVESQPPQVVTVDAPVVHHQPSLTVTKNVVATADAAPETTVGDTVVYHKIKTKKKFHTVPVQPAVVQQDTVVTPEQTIPTVQVQSQAPAAGVDYRKFLDFGFFANTAAGFGGAAQAPAVQPVQTVQTVQTVPAQPQHVVYRHRHHHHLKPAKRVHYQYVAAPQPPPVVQVEKRVYVPPPPTVQIHKTIQTAPAVVHKPVTNMNHYHTHPIITPQKQNRTRRSLAMTEANRSHHSGLGLLWILTRPLQQVVVTRPVSSESSESSYSDSIESHELGSKTKTVTYTSGVHGGVHGHGGTFFDGVFGIPIATLTAVNQFLNGKTAGGGAHIQKSVTITKG</sequence>
<feature type="region of interest" description="Disordered" evidence="1">
    <location>
        <begin position="405"/>
        <end position="425"/>
    </location>
</feature>
<dbReference type="VEuPathDB" id="VectorBase:PPAPM1_004925"/>
<dbReference type="Proteomes" id="UP000092462">
    <property type="component" value="Unassembled WGS sequence"/>
</dbReference>
<proteinExistence type="predicted"/>
<dbReference type="EMBL" id="AJVK01013186">
    <property type="status" value="NOT_ANNOTATED_CDS"/>
    <property type="molecule type" value="Genomic_DNA"/>
</dbReference>
<evidence type="ECO:0000256" key="1">
    <source>
        <dbReference type="SAM" id="MobiDB-lite"/>
    </source>
</evidence>
<keyword evidence="3" id="KW-1185">Reference proteome</keyword>
<evidence type="ECO:0000313" key="2">
    <source>
        <dbReference type="EnsemblMetazoa" id="PPAI004552-PA"/>
    </source>
</evidence>
<dbReference type="AlphaFoldDB" id="A0A1B0DA47"/>
<evidence type="ECO:0000313" key="3">
    <source>
        <dbReference type="Proteomes" id="UP000092462"/>
    </source>
</evidence>
<accession>A0A1B0DA47</accession>
<organism evidence="2 3">
    <name type="scientific">Phlebotomus papatasi</name>
    <name type="common">Sandfly</name>
    <dbReference type="NCBI Taxonomy" id="29031"/>
    <lineage>
        <taxon>Eukaryota</taxon>
        <taxon>Metazoa</taxon>
        <taxon>Ecdysozoa</taxon>
        <taxon>Arthropoda</taxon>
        <taxon>Hexapoda</taxon>
        <taxon>Insecta</taxon>
        <taxon>Pterygota</taxon>
        <taxon>Neoptera</taxon>
        <taxon>Endopterygota</taxon>
        <taxon>Diptera</taxon>
        <taxon>Nematocera</taxon>
        <taxon>Psychodoidea</taxon>
        <taxon>Psychodidae</taxon>
        <taxon>Phlebotomus</taxon>
        <taxon>Phlebotomus</taxon>
    </lineage>
</organism>
<dbReference type="EnsemblMetazoa" id="PPAI004552-RA">
    <property type="protein sequence ID" value="PPAI004552-PA"/>
    <property type="gene ID" value="PPAI004552"/>
</dbReference>
<name>A0A1B0DA47_PHLPP</name>
<feature type="compositionally biased region" description="Low complexity" evidence="1">
    <location>
        <begin position="408"/>
        <end position="419"/>
    </location>
</feature>
<protein>
    <submittedName>
        <fullName evidence="2">Uncharacterized protein</fullName>
    </submittedName>
</protein>
<reference evidence="2" key="1">
    <citation type="submission" date="2022-08" db="UniProtKB">
        <authorList>
            <consortium name="EnsemblMetazoa"/>
        </authorList>
    </citation>
    <scope>IDENTIFICATION</scope>
    <source>
        <strain evidence="2">Israel</strain>
    </source>
</reference>
<dbReference type="EMBL" id="AJVK01013187">
    <property type="status" value="NOT_ANNOTATED_CDS"/>
    <property type="molecule type" value="Genomic_DNA"/>
</dbReference>
<dbReference type="EMBL" id="AJVK01013188">
    <property type="status" value="NOT_ANNOTATED_CDS"/>
    <property type="molecule type" value="Genomic_DNA"/>
</dbReference>
<dbReference type="VEuPathDB" id="VectorBase:PPAI004552"/>